<keyword evidence="2" id="KW-1133">Transmembrane helix</keyword>
<reference evidence="4" key="1">
    <citation type="journal article" date="2010" name="Nat. Biotechnol.">
        <title>Draft genome sequence of the oilseed species Ricinus communis.</title>
        <authorList>
            <person name="Chan A.P."/>
            <person name="Crabtree J."/>
            <person name="Zhao Q."/>
            <person name="Lorenzi H."/>
            <person name="Orvis J."/>
            <person name="Puiu D."/>
            <person name="Melake-Berhan A."/>
            <person name="Jones K.M."/>
            <person name="Redman J."/>
            <person name="Chen G."/>
            <person name="Cahoon E.B."/>
            <person name="Gedil M."/>
            <person name="Stanke M."/>
            <person name="Haas B.J."/>
            <person name="Wortman J.R."/>
            <person name="Fraser-Liggett C.M."/>
            <person name="Ravel J."/>
            <person name="Rabinowicz P.D."/>
        </authorList>
    </citation>
    <scope>NUCLEOTIDE SEQUENCE [LARGE SCALE GENOMIC DNA]</scope>
    <source>
        <strain evidence="4">cv. Hale</strain>
    </source>
</reference>
<keyword evidence="2" id="KW-0812">Transmembrane</keyword>
<dbReference type="eggNOG" id="ENOG502RZ0K">
    <property type="taxonomic scope" value="Eukaryota"/>
</dbReference>
<dbReference type="STRING" id="3988.B9RK60"/>
<feature type="transmembrane region" description="Helical" evidence="2">
    <location>
        <begin position="530"/>
        <end position="549"/>
    </location>
</feature>
<feature type="region of interest" description="Disordered" evidence="1">
    <location>
        <begin position="129"/>
        <end position="158"/>
    </location>
</feature>
<dbReference type="PANTHER" id="PTHR36810">
    <property type="entry name" value="BNACNNG47150D PROTEIN"/>
    <property type="match status" value="1"/>
</dbReference>
<dbReference type="OrthoDB" id="1939272at2759"/>
<dbReference type="OMA" id="RHIPYES"/>
<keyword evidence="2" id="KW-0472">Membrane</keyword>
<feature type="compositionally biased region" description="Basic and acidic residues" evidence="1">
    <location>
        <begin position="500"/>
        <end position="519"/>
    </location>
</feature>
<evidence type="ECO:0000313" key="4">
    <source>
        <dbReference type="Proteomes" id="UP000008311"/>
    </source>
</evidence>
<feature type="region of interest" description="Disordered" evidence="1">
    <location>
        <begin position="182"/>
        <end position="207"/>
    </location>
</feature>
<keyword evidence="4" id="KW-1185">Reference proteome</keyword>
<name>B9RK60_RICCO</name>
<proteinExistence type="predicted"/>
<dbReference type="EMBL" id="EQ973784">
    <property type="protein sequence ID" value="EEF48058.1"/>
    <property type="molecule type" value="Genomic_DNA"/>
</dbReference>
<feature type="region of interest" description="Disordered" evidence="1">
    <location>
        <begin position="275"/>
        <end position="306"/>
    </location>
</feature>
<feature type="region of interest" description="Disordered" evidence="1">
    <location>
        <begin position="498"/>
        <end position="528"/>
    </location>
</feature>
<dbReference type="PANTHER" id="PTHR36810:SF1">
    <property type="entry name" value="OS05G0232200 PROTEIN"/>
    <property type="match status" value="1"/>
</dbReference>
<protein>
    <submittedName>
        <fullName evidence="3">Uncharacterized protein</fullName>
    </submittedName>
</protein>
<feature type="compositionally biased region" description="Basic and acidic residues" evidence="1">
    <location>
        <begin position="182"/>
        <end position="191"/>
    </location>
</feature>
<sequence>MPGIIQVSVLEFMALPSSPPLSQMSIKVSMGKRYYQTRDKGEFSFPLTTLRDKLIVTLQDAQGKEVSYTVIETRLVIEKGIWDDIFQLEGGGHVHLKLQFVLSEEDRQRIRIMRESALRKKHDELLKSELRSSPRASSVRSDDASILQPNHEVSDSHKSLLRSEVIQAGLGSTTTSILFKKKSDPEDKEGTHSVQKQTKPNDTDRYEDTLSITPVSHRFDIRLEGVSHARSVEKDPIQTPAILNEDGANDIEKQSTIKKTPSKIRNMISAFESNVNQKQDMKPKIRPTSIKSESDKTRAEGSSSRHLNEVKVENAELAQLSDSVRNAIHTRDLELTPSLIREREEQIGIRTKGTTQNLKDKTKVKQKVNIQEEKTSYEGFARVSTSGRASVSGRMLNEKGRHPLRNLIGRRRLSGDKIVEQKSVKGIQPKDMQHLNNQDRASSNDPCPSECNGAWIFPDGGKRMCITTNAKQMMNLMGGFFAEAKNQLGNLTSPVAENAKQVEEDGEASQRYKEPKVDDSTDAETPRGPVGQVMRVVIMVGFATLVLFARQRKSDK</sequence>
<dbReference type="Proteomes" id="UP000008311">
    <property type="component" value="Unassembled WGS sequence"/>
</dbReference>
<dbReference type="InParanoid" id="B9RK60"/>
<evidence type="ECO:0000256" key="1">
    <source>
        <dbReference type="SAM" id="MobiDB-lite"/>
    </source>
</evidence>
<accession>B9RK60</accession>
<organism evidence="3 4">
    <name type="scientific">Ricinus communis</name>
    <name type="common">Castor bean</name>
    <dbReference type="NCBI Taxonomy" id="3988"/>
    <lineage>
        <taxon>Eukaryota</taxon>
        <taxon>Viridiplantae</taxon>
        <taxon>Streptophyta</taxon>
        <taxon>Embryophyta</taxon>
        <taxon>Tracheophyta</taxon>
        <taxon>Spermatophyta</taxon>
        <taxon>Magnoliopsida</taxon>
        <taxon>eudicotyledons</taxon>
        <taxon>Gunneridae</taxon>
        <taxon>Pentapetalae</taxon>
        <taxon>rosids</taxon>
        <taxon>fabids</taxon>
        <taxon>Malpighiales</taxon>
        <taxon>Euphorbiaceae</taxon>
        <taxon>Acalyphoideae</taxon>
        <taxon>Acalypheae</taxon>
        <taxon>Ricinus</taxon>
    </lineage>
</organism>
<gene>
    <name evidence="3" type="ORF">RCOM_1046750</name>
</gene>
<dbReference type="FunCoup" id="B9RK60">
    <property type="interactions" value="498"/>
</dbReference>
<evidence type="ECO:0000313" key="3">
    <source>
        <dbReference type="EMBL" id="EEF48058.1"/>
    </source>
</evidence>
<dbReference type="AlphaFoldDB" id="B9RK60"/>
<evidence type="ECO:0000256" key="2">
    <source>
        <dbReference type="SAM" id="Phobius"/>
    </source>
</evidence>